<evidence type="ECO:0000256" key="1">
    <source>
        <dbReference type="SAM" id="MobiDB-lite"/>
    </source>
</evidence>
<evidence type="ECO:0000313" key="4">
    <source>
        <dbReference type="Proteomes" id="UP000326950"/>
    </source>
</evidence>
<dbReference type="AlphaFoldDB" id="A0A5N6UYP7"/>
<proteinExistence type="predicted"/>
<keyword evidence="2" id="KW-0472">Membrane</keyword>
<dbReference type="InterPro" id="IPR053008">
    <property type="entry name" value="Phomopsin_biosynth_assoc"/>
</dbReference>
<feature type="compositionally biased region" description="Basic and acidic residues" evidence="1">
    <location>
        <begin position="14"/>
        <end position="26"/>
    </location>
</feature>
<dbReference type="OrthoDB" id="3501153at2759"/>
<name>A0A5N6UYP7_ASPTM</name>
<evidence type="ECO:0000313" key="3">
    <source>
        <dbReference type="EMBL" id="KAE8163766.1"/>
    </source>
</evidence>
<dbReference type="Proteomes" id="UP000326950">
    <property type="component" value="Unassembled WGS sequence"/>
</dbReference>
<feature type="transmembrane region" description="Helical" evidence="2">
    <location>
        <begin position="48"/>
        <end position="67"/>
    </location>
</feature>
<dbReference type="PANTHER" id="PTHR35896:SF3">
    <property type="entry name" value="MAJOR FACILITATOR SUPERFAMILY TRANSPORTER"/>
    <property type="match status" value="1"/>
</dbReference>
<keyword evidence="2" id="KW-0812">Transmembrane</keyword>
<sequence>MSIFSSKHPCHSGQPHDQHSHQRPIKEDDDDENDEFRQYLPAPRLIPWTWWCLLNAGLLVVAFLAIWKVTAPPPTSLHDLTLTDDKKSFPSGQLTWSQKFTPLPCGKSPNEALARGCHFDIVATAWLPPKCIDYELMAEFMASYPWQYFANPNGTDPYSNNPDALGSQTGLIWTTHRWHYAHCLYMWKKLNRALVRGWMTDGETIKLGHTEHCSTTILKMKDPDVIGTIVEVIYLPC</sequence>
<reference evidence="3 4" key="1">
    <citation type="submission" date="2019-04" db="EMBL/GenBank/DDBJ databases">
        <title>Friends and foes A comparative genomics study of 23 Aspergillus species from section Flavi.</title>
        <authorList>
            <consortium name="DOE Joint Genome Institute"/>
            <person name="Kjaerbolling I."/>
            <person name="Vesth T."/>
            <person name="Frisvad J.C."/>
            <person name="Nybo J.L."/>
            <person name="Theobald S."/>
            <person name="Kildgaard S."/>
            <person name="Isbrandt T."/>
            <person name="Kuo A."/>
            <person name="Sato A."/>
            <person name="Lyhne E.K."/>
            <person name="Kogle M.E."/>
            <person name="Wiebenga A."/>
            <person name="Kun R.S."/>
            <person name="Lubbers R.J."/>
            <person name="Makela M.R."/>
            <person name="Barry K."/>
            <person name="Chovatia M."/>
            <person name="Clum A."/>
            <person name="Daum C."/>
            <person name="Haridas S."/>
            <person name="He G."/>
            <person name="LaButti K."/>
            <person name="Lipzen A."/>
            <person name="Mondo S."/>
            <person name="Riley R."/>
            <person name="Salamov A."/>
            <person name="Simmons B.A."/>
            <person name="Magnuson J.K."/>
            <person name="Henrissat B."/>
            <person name="Mortensen U.H."/>
            <person name="Larsen T.O."/>
            <person name="Devries R.P."/>
            <person name="Grigoriev I.V."/>
            <person name="Machida M."/>
            <person name="Baker S.E."/>
            <person name="Andersen M.R."/>
        </authorList>
    </citation>
    <scope>NUCLEOTIDE SEQUENCE [LARGE SCALE GENOMIC DNA]</scope>
    <source>
        <strain evidence="3 4">CBS 117626</strain>
    </source>
</reference>
<protein>
    <submittedName>
        <fullName evidence="3">Uncharacterized protein</fullName>
    </submittedName>
</protein>
<evidence type="ECO:0000256" key="2">
    <source>
        <dbReference type="SAM" id="Phobius"/>
    </source>
</evidence>
<gene>
    <name evidence="3" type="ORF">BDV40DRAFT_299110</name>
</gene>
<organism evidence="3 4">
    <name type="scientific">Aspergillus tamarii</name>
    <dbReference type="NCBI Taxonomy" id="41984"/>
    <lineage>
        <taxon>Eukaryota</taxon>
        <taxon>Fungi</taxon>
        <taxon>Dikarya</taxon>
        <taxon>Ascomycota</taxon>
        <taxon>Pezizomycotina</taxon>
        <taxon>Eurotiomycetes</taxon>
        <taxon>Eurotiomycetidae</taxon>
        <taxon>Eurotiales</taxon>
        <taxon>Aspergillaceae</taxon>
        <taxon>Aspergillus</taxon>
        <taxon>Aspergillus subgen. Circumdati</taxon>
    </lineage>
</organism>
<keyword evidence="2" id="KW-1133">Transmembrane helix</keyword>
<keyword evidence="4" id="KW-1185">Reference proteome</keyword>
<accession>A0A5N6UYP7</accession>
<feature type="region of interest" description="Disordered" evidence="1">
    <location>
        <begin position="1"/>
        <end position="33"/>
    </location>
</feature>
<dbReference type="EMBL" id="ML738614">
    <property type="protein sequence ID" value="KAE8163766.1"/>
    <property type="molecule type" value="Genomic_DNA"/>
</dbReference>
<dbReference type="PANTHER" id="PTHR35896">
    <property type="entry name" value="IG-LIKE DOMAIN-CONTAINING PROTEIN"/>
    <property type="match status" value="1"/>
</dbReference>